<dbReference type="Pfam" id="PF01535">
    <property type="entry name" value="PPR"/>
    <property type="match status" value="1"/>
</dbReference>
<dbReference type="FunFam" id="1.25.40.10:FF:000090">
    <property type="entry name" value="Pentatricopeptide repeat-containing protein, chloroplastic"/>
    <property type="match status" value="1"/>
</dbReference>
<evidence type="ECO:0000313" key="6">
    <source>
        <dbReference type="Proteomes" id="UP001151529"/>
    </source>
</evidence>
<organism evidence="5 6">
    <name type="scientific">Salix viminalis</name>
    <name type="common">Common osier</name>
    <name type="synonym">Basket willow</name>
    <dbReference type="NCBI Taxonomy" id="40686"/>
    <lineage>
        <taxon>Eukaryota</taxon>
        <taxon>Viridiplantae</taxon>
        <taxon>Streptophyta</taxon>
        <taxon>Embryophyta</taxon>
        <taxon>Tracheophyta</taxon>
        <taxon>Spermatophyta</taxon>
        <taxon>Magnoliopsida</taxon>
        <taxon>eudicotyledons</taxon>
        <taxon>Gunneridae</taxon>
        <taxon>Pentapetalae</taxon>
        <taxon>rosids</taxon>
        <taxon>fabids</taxon>
        <taxon>Malpighiales</taxon>
        <taxon>Salicaceae</taxon>
        <taxon>Saliceae</taxon>
        <taxon>Salix</taxon>
    </lineage>
</organism>
<dbReference type="Pfam" id="PF14432">
    <property type="entry name" value="DYW_deaminase"/>
    <property type="match status" value="1"/>
</dbReference>
<dbReference type="InterPro" id="IPR032867">
    <property type="entry name" value="DYW_dom"/>
</dbReference>
<dbReference type="GO" id="GO:0003723">
    <property type="term" value="F:RNA binding"/>
    <property type="evidence" value="ECO:0007669"/>
    <property type="project" value="InterPro"/>
</dbReference>
<reference evidence="5" key="2">
    <citation type="journal article" date="2023" name="Int. J. Mol. Sci.">
        <title>De Novo Assembly and Annotation of 11 Diverse Shrub Willow (Salix) Genomes Reveals Novel Gene Organization in Sex-Linked Regions.</title>
        <authorList>
            <person name="Hyden B."/>
            <person name="Feng K."/>
            <person name="Yates T.B."/>
            <person name="Jawdy S."/>
            <person name="Cereghino C."/>
            <person name="Smart L.B."/>
            <person name="Muchero W."/>
        </authorList>
    </citation>
    <scope>NUCLEOTIDE SEQUENCE [LARGE SCALE GENOMIC DNA]</scope>
    <source>
        <tissue evidence="5">Shoot tip</tissue>
    </source>
</reference>
<dbReference type="PANTHER" id="PTHR47926">
    <property type="entry name" value="PENTATRICOPEPTIDE REPEAT-CONTAINING PROTEIN"/>
    <property type="match status" value="1"/>
</dbReference>
<evidence type="ECO:0000259" key="4">
    <source>
        <dbReference type="PROSITE" id="PS51819"/>
    </source>
</evidence>
<dbReference type="InterPro" id="IPR029068">
    <property type="entry name" value="Glyas_Bleomycin-R_OHBP_Dase"/>
</dbReference>
<dbReference type="EMBL" id="JAPFFL010000006">
    <property type="protein sequence ID" value="KAJ6721539.1"/>
    <property type="molecule type" value="Genomic_DNA"/>
</dbReference>
<dbReference type="InterPro" id="IPR002885">
    <property type="entry name" value="PPR_rpt"/>
</dbReference>
<evidence type="ECO:0000256" key="3">
    <source>
        <dbReference type="PROSITE-ProRule" id="PRU00708"/>
    </source>
</evidence>
<dbReference type="OrthoDB" id="750109at2759"/>
<keyword evidence="6" id="KW-1185">Reference proteome</keyword>
<dbReference type="InterPro" id="IPR037523">
    <property type="entry name" value="VOC_core"/>
</dbReference>
<dbReference type="PANTHER" id="PTHR47926:SF398">
    <property type="entry name" value="PENTATRICOPEPTIDE REPEAT-CONTAINING PROTEIN"/>
    <property type="match status" value="1"/>
</dbReference>
<sequence length="517" mass="57647">MVFNGMGRRNSVSWCAMVAVCEQNDEKEKACMVFSMGRKEGIELTDYMVSSVISAYAGLSGLEFGRSVHALAVKACVEGNIFVGSALVDMYGKCGSIEDCEQVFHEMPERNLVSWNAMISGYAHQGDVDMAVTLFEEMQSEAVPNYVTLICVLSACSRGGAVKLGNEIFESMRDRYGIEPGAEHYACIVDMLGRAGMVERAYEFVQKMPFHPTISVWGALLNACRDNASPVVIVLVSLHLLSEKVETSLWDEATLVRKGMKDVGIRKGAGCSWVTAKNKVHAFQAKDTSHERNSEIQAMLAKLRTEMQAAGYKPDTSYALYDLEEEEKMTEVGYHSEKIALAFGLIALPPGVPIRITKNLRICGDCHSAFKFISGIVGREIIVRDNNRFHRFRDSQCSCRDFCLDVFGFERTESPKFEFKVIWLKISPHFALHLIERSPDTKLPEGPYSASSSVLDPTHLPRGHHVCFSVSNFDSFLQSLKDKGIETFQRSVPNRPVRQVFFFDPDGNGLEVASRDE</sequence>
<protein>
    <recommendedName>
        <fullName evidence="4">VOC domain-containing protein</fullName>
    </recommendedName>
</protein>
<dbReference type="Proteomes" id="UP001151529">
    <property type="component" value="Chromosome 10"/>
</dbReference>
<dbReference type="AlphaFoldDB" id="A0A9Q0U152"/>
<reference evidence="5" key="1">
    <citation type="submission" date="2022-11" db="EMBL/GenBank/DDBJ databases">
        <authorList>
            <person name="Hyden B.L."/>
            <person name="Feng K."/>
            <person name="Yates T."/>
            <person name="Jawdy S."/>
            <person name="Smart L.B."/>
            <person name="Muchero W."/>
        </authorList>
    </citation>
    <scope>NUCLEOTIDE SEQUENCE</scope>
    <source>
        <tissue evidence="5">Shoot tip</tissue>
    </source>
</reference>
<feature type="repeat" description="PPR" evidence="3">
    <location>
        <begin position="111"/>
        <end position="145"/>
    </location>
</feature>
<proteinExistence type="inferred from homology"/>
<evidence type="ECO:0000256" key="1">
    <source>
        <dbReference type="ARBA" id="ARBA00006643"/>
    </source>
</evidence>
<evidence type="ECO:0000256" key="2">
    <source>
        <dbReference type="ARBA" id="ARBA00022737"/>
    </source>
</evidence>
<comment type="caution">
    <text evidence="5">The sequence shown here is derived from an EMBL/GenBank/DDBJ whole genome shotgun (WGS) entry which is preliminary data.</text>
</comment>
<dbReference type="GO" id="GO:0009451">
    <property type="term" value="P:RNA modification"/>
    <property type="evidence" value="ECO:0007669"/>
    <property type="project" value="InterPro"/>
</dbReference>
<name>A0A9Q0U152_SALVM</name>
<dbReference type="InterPro" id="IPR011990">
    <property type="entry name" value="TPR-like_helical_dom_sf"/>
</dbReference>
<dbReference type="InterPro" id="IPR046960">
    <property type="entry name" value="PPR_At4g14850-like_plant"/>
</dbReference>
<dbReference type="SUPFAM" id="SSF54593">
    <property type="entry name" value="Glyoxalase/Bleomycin resistance protein/Dihydroxybiphenyl dioxygenase"/>
    <property type="match status" value="1"/>
</dbReference>
<keyword evidence="2" id="KW-0677">Repeat</keyword>
<feature type="domain" description="VOC" evidence="4">
    <location>
        <begin position="385"/>
        <end position="515"/>
    </location>
</feature>
<dbReference type="Gene3D" id="3.10.180.10">
    <property type="entry name" value="2,3-Dihydroxybiphenyl 1,2-Dioxygenase, domain 1"/>
    <property type="match status" value="1"/>
</dbReference>
<dbReference type="Pfam" id="PF13041">
    <property type="entry name" value="PPR_2"/>
    <property type="match status" value="1"/>
</dbReference>
<dbReference type="GO" id="GO:0008270">
    <property type="term" value="F:zinc ion binding"/>
    <property type="evidence" value="ECO:0007669"/>
    <property type="project" value="InterPro"/>
</dbReference>
<accession>A0A9Q0U152</accession>
<evidence type="ECO:0000313" key="5">
    <source>
        <dbReference type="EMBL" id="KAJ6721539.1"/>
    </source>
</evidence>
<dbReference type="NCBIfam" id="TIGR00756">
    <property type="entry name" value="PPR"/>
    <property type="match status" value="2"/>
</dbReference>
<comment type="similarity">
    <text evidence="1">Belongs to the PPR family. PCMP-H subfamily.</text>
</comment>
<gene>
    <name evidence="5" type="ORF">OIU85_024615</name>
</gene>
<dbReference type="PROSITE" id="PS51375">
    <property type="entry name" value="PPR"/>
    <property type="match status" value="1"/>
</dbReference>
<dbReference type="Gene3D" id="1.25.40.10">
    <property type="entry name" value="Tetratricopeptide repeat domain"/>
    <property type="match status" value="1"/>
</dbReference>
<dbReference type="PROSITE" id="PS51819">
    <property type="entry name" value="VOC"/>
    <property type="match status" value="1"/>
</dbReference>